<dbReference type="Pfam" id="PF08545">
    <property type="entry name" value="ACP_syn_III"/>
    <property type="match status" value="1"/>
</dbReference>
<evidence type="ECO:0000259" key="3">
    <source>
        <dbReference type="Pfam" id="PF08541"/>
    </source>
</evidence>
<evidence type="ECO:0000259" key="4">
    <source>
        <dbReference type="Pfam" id="PF08545"/>
    </source>
</evidence>
<dbReference type="RefSeq" id="WP_106090808.1">
    <property type="nucleotide sequence ID" value="NZ_PVNL01000074.1"/>
</dbReference>
<sequence length="374" mass="40260">MSTVIPVGIRSLAISAPATIRTNDELRRRHPELVQRSEQSTLGRIMSNTDSRPDMSMIDASIVPYLDDPFRGVTTRRVLGPDESSIDLEVQAGAEALELAGLAPESVDLLISVGFLPHHVGIGNAVYVAKRLGLRGGGWNLETACAGPLTALQTAFALVRAGEYETILVTVSCAYSRYAREDDTLSWFLGDGGGAFVVSRVASGTGYISGYTMHTGDTCGSWYYTLELDDDGMPARVMRAKPETGQILRRTVEKHLRRCCDGAAAKAGISLDDVDFFVFHTPTAWFAEFAVSALGIDPERTTSVYQHYANVGPALTPINLHYAAHTKRITAGDTVLVYGPGSVSSAAAMIMRWGDVALGRPPAGMDAYFFSSSR</sequence>
<dbReference type="PANTHER" id="PTHR34069">
    <property type="entry name" value="3-OXOACYL-[ACYL-CARRIER-PROTEIN] SYNTHASE 3"/>
    <property type="match status" value="1"/>
</dbReference>
<keyword evidence="2 5" id="KW-0012">Acyltransferase</keyword>
<evidence type="ECO:0000313" key="6">
    <source>
        <dbReference type="Proteomes" id="UP000238823"/>
    </source>
</evidence>
<dbReference type="Gene3D" id="3.40.47.10">
    <property type="match status" value="1"/>
</dbReference>
<accession>A0A2S9YN56</accession>
<dbReference type="InterPro" id="IPR016039">
    <property type="entry name" value="Thiolase-like"/>
</dbReference>
<dbReference type="PANTHER" id="PTHR34069:SF2">
    <property type="entry name" value="BETA-KETOACYL-[ACYL-CARRIER-PROTEIN] SYNTHASE III"/>
    <property type="match status" value="1"/>
</dbReference>
<evidence type="ECO:0000256" key="2">
    <source>
        <dbReference type="ARBA" id="ARBA00023315"/>
    </source>
</evidence>
<dbReference type="Pfam" id="PF08541">
    <property type="entry name" value="ACP_syn_III_C"/>
    <property type="match status" value="1"/>
</dbReference>
<keyword evidence="1 5" id="KW-0808">Transferase</keyword>
<dbReference type="EC" id="2.3.1.180" evidence="5"/>
<dbReference type="GO" id="GO:0006633">
    <property type="term" value="P:fatty acid biosynthetic process"/>
    <property type="evidence" value="ECO:0007669"/>
    <property type="project" value="InterPro"/>
</dbReference>
<name>A0A2S9YN56_9BACT</name>
<dbReference type="SUPFAM" id="SSF53901">
    <property type="entry name" value="Thiolase-like"/>
    <property type="match status" value="1"/>
</dbReference>
<protein>
    <submittedName>
        <fullName evidence="5">3-oxoacyl-[acyl-carrier-protein] synthase 3</fullName>
        <ecNumber evidence="5">2.3.1.180</ecNumber>
    </submittedName>
</protein>
<evidence type="ECO:0000256" key="1">
    <source>
        <dbReference type="ARBA" id="ARBA00022679"/>
    </source>
</evidence>
<dbReference type="OrthoDB" id="6439746at2"/>
<reference evidence="5 6" key="1">
    <citation type="submission" date="2018-03" db="EMBL/GenBank/DDBJ databases">
        <title>Draft Genome Sequences of the Obligatory Marine Myxobacteria Enhygromyxa salina SWB007.</title>
        <authorList>
            <person name="Poehlein A."/>
            <person name="Moghaddam J.A."/>
            <person name="Harms H."/>
            <person name="Alanjari M."/>
            <person name="Koenig G.M."/>
            <person name="Daniel R."/>
            <person name="Schaeberle T.F."/>
        </authorList>
    </citation>
    <scope>NUCLEOTIDE SEQUENCE [LARGE SCALE GENOMIC DNA]</scope>
    <source>
        <strain evidence="5 6">SWB007</strain>
    </source>
</reference>
<dbReference type="Proteomes" id="UP000238823">
    <property type="component" value="Unassembled WGS sequence"/>
</dbReference>
<dbReference type="GO" id="GO:0004315">
    <property type="term" value="F:3-oxoacyl-[acyl-carrier-protein] synthase activity"/>
    <property type="evidence" value="ECO:0007669"/>
    <property type="project" value="InterPro"/>
</dbReference>
<dbReference type="InterPro" id="IPR013747">
    <property type="entry name" value="ACP_syn_III_C"/>
</dbReference>
<dbReference type="InterPro" id="IPR013751">
    <property type="entry name" value="ACP_syn_III_N"/>
</dbReference>
<dbReference type="GO" id="GO:0044550">
    <property type="term" value="P:secondary metabolite biosynthetic process"/>
    <property type="evidence" value="ECO:0007669"/>
    <property type="project" value="TreeGrafter"/>
</dbReference>
<dbReference type="AlphaFoldDB" id="A0A2S9YN56"/>
<gene>
    <name evidence="5" type="primary">fabH_3</name>
    <name evidence="5" type="ORF">ENSA7_38410</name>
</gene>
<organism evidence="5 6">
    <name type="scientific">Enhygromyxa salina</name>
    <dbReference type="NCBI Taxonomy" id="215803"/>
    <lineage>
        <taxon>Bacteria</taxon>
        <taxon>Pseudomonadati</taxon>
        <taxon>Myxococcota</taxon>
        <taxon>Polyangia</taxon>
        <taxon>Nannocystales</taxon>
        <taxon>Nannocystaceae</taxon>
        <taxon>Enhygromyxa</taxon>
    </lineage>
</organism>
<dbReference type="EMBL" id="PVNL01000074">
    <property type="protein sequence ID" value="PRQ06521.1"/>
    <property type="molecule type" value="Genomic_DNA"/>
</dbReference>
<comment type="caution">
    <text evidence="5">The sequence shown here is derived from an EMBL/GenBank/DDBJ whole genome shotgun (WGS) entry which is preliminary data.</text>
</comment>
<evidence type="ECO:0000313" key="5">
    <source>
        <dbReference type="EMBL" id="PRQ06521.1"/>
    </source>
</evidence>
<dbReference type="GO" id="GO:0033818">
    <property type="term" value="F:beta-ketoacyl-acyl-carrier-protein synthase III activity"/>
    <property type="evidence" value="ECO:0007669"/>
    <property type="project" value="UniProtKB-EC"/>
</dbReference>
<proteinExistence type="predicted"/>
<feature type="domain" description="Beta-ketoacyl-[acyl-carrier-protein] synthase III N-terminal" evidence="4">
    <location>
        <begin position="141"/>
        <end position="213"/>
    </location>
</feature>
<feature type="domain" description="Beta-ketoacyl-[acyl-carrier-protein] synthase III C-terminal" evidence="3">
    <location>
        <begin position="265"/>
        <end position="353"/>
    </location>
</feature>